<organism evidence="1 2">
    <name type="scientific">Ideonella azotifigens</name>
    <dbReference type="NCBI Taxonomy" id="513160"/>
    <lineage>
        <taxon>Bacteria</taxon>
        <taxon>Pseudomonadati</taxon>
        <taxon>Pseudomonadota</taxon>
        <taxon>Betaproteobacteria</taxon>
        <taxon>Burkholderiales</taxon>
        <taxon>Sphaerotilaceae</taxon>
        <taxon>Ideonella</taxon>
    </lineage>
</organism>
<keyword evidence="2" id="KW-1185">Reference proteome</keyword>
<comment type="caution">
    <text evidence="1">The sequence shown here is derived from an EMBL/GenBank/DDBJ whole genome shotgun (WGS) entry which is preliminary data.</text>
</comment>
<sequence>MLAPIRHKLAALRKRCRNGHGTCMRNAHKRCNDASPIQVHQAGEPGHAVPHGTAVLPFSQSALLPAPRCAHAAPWATLNTAHRILPALALPAASERRAGPAPSPFAAIAWPERRALATSA</sequence>
<proteinExistence type="predicted"/>
<gene>
    <name evidence="1" type="ORF">GCM10009107_43510</name>
</gene>
<name>A0ABP3VJK6_9BURK</name>
<protein>
    <submittedName>
        <fullName evidence="1">Uncharacterized protein</fullName>
    </submittedName>
</protein>
<dbReference type="EMBL" id="BAAAEW010000026">
    <property type="protein sequence ID" value="GAA0760711.1"/>
    <property type="molecule type" value="Genomic_DNA"/>
</dbReference>
<evidence type="ECO:0000313" key="1">
    <source>
        <dbReference type="EMBL" id="GAA0760711.1"/>
    </source>
</evidence>
<accession>A0ABP3VJK6</accession>
<dbReference type="Proteomes" id="UP001500279">
    <property type="component" value="Unassembled WGS sequence"/>
</dbReference>
<reference evidence="2" key="1">
    <citation type="journal article" date="2019" name="Int. J. Syst. Evol. Microbiol.">
        <title>The Global Catalogue of Microorganisms (GCM) 10K type strain sequencing project: providing services to taxonomists for standard genome sequencing and annotation.</title>
        <authorList>
            <consortium name="The Broad Institute Genomics Platform"/>
            <consortium name="The Broad Institute Genome Sequencing Center for Infectious Disease"/>
            <person name="Wu L."/>
            <person name="Ma J."/>
        </authorList>
    </citation>
    <scope>NUCLEOTIDE SEQUENCE [LARGE SCALE GENOMIC DNA]</scope>
    <source>
        <strain evidence="2">JCM 15503</strain>
    </source>
</reference>
<evidence type="ECO:0000313" key="2">
    <source>
        <dbReference type="Proteomes" id="UP001500279"/>
    </source>
</evidence>